<proteinExistence type="predicted"/>
<gene>
    <name evidence="1" type="ORF">C427_1382</name>
</gene>
<organism evidence="1 2">
    <name type="scientific">Paraglaciecola psychrophila 170</name>
    <dbReference type="NCBI Taxonomy" id="1129794"/>
    <lineage>
        <taxon>Bacteria</taxon>
        <taxon>Pseudomonadati</taxon>
        <taxon>Pseudomonadota</taxon>
        <taxon>Gammaproteobacteria</taxon>
        <taxon>Alteromonadales</taxon>
        <taxon>Alteromonadaceae</taxon>
        <taxon>Paraglaciecola</taxon>
    </lineage>
</organism>
<dbReference type="STRING" id="1129794.C427_1382"/>
<name>K6Z050_9ALTE</name>
<dbReference type="EMBL" id="CP003837">
    <property type="protein sequence ID" value="AGH43491.1"/>
    <property type="molecule type" value="Genomic_DNA"/>
</dbReference>
<dbReference type="OrthoDB" id="5600394at2"/>
<keyword evidence="2" id="KW-1185">Reference proteome</keyword>
<dbReference type="KEGG" id="gps:C427_1382"/>
<dbReference type="Proteomes" id="UP000011864">
    <property type="component" value="Chromosome"/>
</dbReference>
<dbReference type="InterPro" id="IPR014987">
    <property type="entry name" value="UPF_YfcL"/>
</dbReference>
<sequence length="97" mass="11133">MTSSEQQQNELTTFIQKTERYLDQVVEHGNDQQLFIASYLQGHFAVEAGQSQVQQMTQIQQLAELMDTSLTSAFSNQELSTDDQQQVFSLWQTLKTN</sequence>
<dbReference type="eggNOG" id="ENOG5031T26">
    <property type="taxonomic scope" value="Bacteria"/>
</dbReference>
<evidence type="ECO:0000313" key="1">
    <source>
        <dbReference type="EMBL" id="AGH43491.1"/>
    </source>
</evidence>
<dbReference type="HOGENOM" id="CLU_183014_0_0_6"/>
<protein>
    <recommendedName>
        <fullName evidence="3">YfcL protein</fullName>
    </recommendedName>
</protein>
<evidence type="ECO:0008006" key="3">
    <source>
        <dbReference type="Google" id="ProtNLM"/>
    </source>
</evidence>
<reference evidence="1 2" key="1">
    <citation type="journal article" date="2013" name="Genome Announc.">
        <title>Complete Genome Sequence of Glaciecola psychrophila Strain 170T.</title>
        <authorList>
            <person name="Yin J."/>
            <person name="Chen J."/>
            <person name="Liu G."/>
            <person name="Yu Y."/>
            <person name="Song L."/>
            <person name="Wang X."/>
            <person name="Qu X."/>
        </authorList>
    </citation>
    <scope>NUCLEOTIDE SEQUENCE [LARGE SCALE GENOMIC DNA]</scope>
    <source>
        <strain evidence="1 2">170</strain>
    </source>
</reference>
<dbReference type="RefSeq" id="WP_007639438.1">
    <property type="nucleotide sequence ID" value="NC_020514.1"/>
</dbReference>
<evidence type="ECO:0000313" key="2">
    <source>
        <dbReference type="Proteomes" id="UP000011864"/>
    </source>
</evidence>
<accession>K6Z050</accession>
<dbReference type="Pfam" id="PF08891">
    <property type="entry name" value="YfcL"/>
    <property type="match status" value="1"/>
</dbReference>
<dbReference type="PATRIC" id="fig|1129794.4.peg.1367"/>
<dbReference type="AlphaFoldDB" id="K6Z050"/>